<evidence type="ECO:0000313" key="2">
    <source>
        <dbReference type="Proteomes" id="UP000269396"/>
    </source>
</evidence>
<dbReference type="EMBL" id="UZAL01027270">
    <property type="protein sequence ID" value="VDP30948.1"/>
    <property type="molecule type" value="Genomic_DNA"/>
</dbReference>
<sequence>MLVGGLCPTGSNRHLFIGFSEKTINLNNSFIATVNLILNNSQHNNNNNSSTNSILNIGILYLTKLYNWESINNHLVNLYNLYTSYLNLNDPRDLQMNEFKQFQLHIDSLNYTWYIEFHPKTSNYSIQFKDDNNERTIQNPQHLINLIQSQSKQFNIQLVMNHDLLNIEQANLLADHSNDYQQNLFKQLNNLMIKTLLNPNCNLKHQWEDPSKQYQMNLNFTTLHNSSSLKLHHFNLTDSEQTTMNDLYQCLSQYMNNTMNRTEQLSSNLIILFYIQSMNQMSNDDYLKIINDFQVYYNGKKDDPNRTCSIYLIGTWITSVGNSSIETSSSSSSSPLSSIPGPLQNLTTTSSSMNVKLISYPNKYNSIYKSVQCFNELICWIEIDYSFKQSYVIGDLKKQLVHLLVNEFNEKLSSSSLLNQMNQEYLDKFHNQLKCYEDLIKWIQRVCTFN</sequence>
<dbReference type="STRING" id="31246.A0A183NUV5"/>
<gene>
    <name evidence="1" type="ORF">SMTD_LOCUS5891</name>
</gene>
<keyword evidence="2" id="KW-1185">Reference proteome</keyword>
<dbReference type="Proteomes" id="UP000269396">
    <property type="component" value="Unassembled WGS sequence"/>
</dbReference>
<accession>A0A183NUV5</accession>
<evidence type="ECO:0000313" key="1">
    <source>
        <dbReference type="EMBL" id="VDP30948.1"/>
    </source>
</evidence>
<dbReference type="AlphaFoldDB" id="A0A183NUV5"/>
<proteinExistence type="predicted"/>
<reference evidence="1 2" key="1">
    <citation type="submission" date="2018-11" db="EMBL/GenBank/DDBJ databases">
        <authorList>
            <consortium name="Pathogen Informatics"/>
        </authorList>
    </citation>
    <scope>NUCLEOTIDE SEQUENCE [LARGE SCALE GENOMIC DNA]</scope>
    <source>
        <strain>Denwood</strain>
        <strain evidence="2">Zambia</strain>
    </source>
</reference>
<organism evidence="1 2">
    <name type="scientific">Schistosoma mattheei</name>
    <dbReference type="NCBI Taxonomy" id="31246"/>
    <lineage>
        <taxon>Eukaryota</taxon>
        <taxon>Metazoa</taxon>
        <taxon>Spiralia</taxon>
        <taxon>Lophotrochozoa</taxon>
        <taxon>Platyhelminthes</taxon>
        <taxon>Trematoda</taxon>
        <taxon>Digenea</taxon>
        <taxon>Strigeidida</taxon>
        <taxon>Schistosomatoidea</taxon>
        <taxon>Schistosomatidae</taxon>
        <taxon>Schistosoma</taxon>
    </lineage>
</organism>
<protein>
    <submittedName>
        <fullName evidence="1">Uncharacterized protein</fullName>
    </submittedName>
</protein>
<name>A0A183NUV5_9TREM</name>